<dbReference type="SUPFAM" id="SSF51126">
    <property type="entry name" value="Pectin lyase-like"/>
    <property type="match status" value="2"/>
</dbReference>
<organism evidence="3 4">
    <name type="scientific">Corynascus novoguineensis</name>
    <dbReference type="NCBI Taxonomy" id="1126955"/>
    <lineage>
        <taxon>Eukaryota</taxon>
        <taxon>Fungi</taxon>
        <taxon>Dikarya</taxon>
        <taxon>Ascomycota</taxon>
        <taxon>Pezizomycotina</taxon>
        <taxon>Sordariomycetes</taxon>
        <taxon>Sordariomycetidae</taxon>
        <taxon>Sordariales</taxon>
        <taxon>Chaetomiaceae</taxon>
        <taxon>Corynascus</taxon>
    </lineage>
</organism>
<dbReference type="FunFam" id="2.160.20.10:FF:000049">
    <property type="entry name" value="Putative exo-beta-1,3-glucanase"/>
    <property type="match status" value="1"/>
</dbReference>
<name>A0AAN7D295_9PEZI</name>
<dbReference type="PANTHER" id="PTHR33928">
    <property type="entry name" value="POLYGALACTURONASE QRT3"/>
    <property type="match status" value="1"/>
</dbReference>
<feature type="chain" id="PRO_5043035616" evidence="1">
    <location>
        <begin position="18"/>
        <end position="1283"/>
    </location>
</feature>
<reference evidence="3" key="1">
    <citation type="journal article" date="2023" name="Mol. Phylogenet. Evol.">
        <title>Genome-scale phylogeny and comparative genomics of the fungal order Sordariales.</title>
        <authorList>
            <person name="Hensen N."/>
            <person name="Bonometti L."/>
            <person name="Westerberg I."/>
            <person name="Brannstrom I.O."/>
            <person name="Guillou S."/>
            <person name="Cros-Aarteil S."/>
            <person name="Calhoun S."/>
            <person name="Haridas S."/>
            <person name="Kuo A."/>
            <person name="Mondo S."/>
            <person name="Pangilinan J."/>
            <person name="Riley R."/>
            <person name="LaButti K."/>
            <person name="Andreopoulos B."/>
            <person name="Lipzen A."/>
            <person name="Chen C."/>
            <person name="Yan M."/>
            <person name="Daum C."/>
            <person name="Ng V."/>
            <person name="Clum A."/>
            <person name="Steindorff A."/>
            <person name="Ohm R.A."/>
            <person name="Martin F."/>
            <person name="Silar P."/>
            <person name="Natvig D.O."/>
            <person name="Lalanne C."/>
            <person name="Gautier V."/>
            <person name="Ament-Velasquez S.L."/>
            <person name="Kruys A."/>
            <person name="Hutchinson M.I."/>
            <person name="Powell A.J."/>
            <person name="Barry K."/>
            <person name="Miller A.N."/>
            <person name="Grigoriev I.V."/>
            <person name="Debuchy R."/>
            <person name="Gladieux P."/>
            <person name="Hiltunen Thoren M."/>
            <person name="Johannesson H."/>
        </authorList>
    </citation>
    <scope>NUCLEOTIDE SEQUENCE</scope>
    <source>
        <strain evidence="3">CBS 359.72</strain>
    </source>
</reference>
<dbReference type="Pfam" id="PF12708">
    <property type="entry name" value="Pect-lyase_RHGA_epim"/>
    <property type="match status" value="2"/>
</dbReference>
<feature type="domain" description="Rhamnogalacturonase A/B/Epimerase-like pectate lyase" evidence="2">
    <location>
        <begin position="116"/>
        <end position="351"/>
    </location>
</feature>
<reference evidence="3" key="2">
    <citation type="submission" date="2023-05" db="EMBL/GenBank/DDBJ databases">
        <authorList>
            <consortium name="Lawrence Berkeley National Laboratory"/>
            <person name="Steindorff A."/>
            <person name="Hensen N."/>
            <person name="Bonometti L."/>
            <person name="Westerberg I."/>
            <person name="Brannstrom I.O."/>
            <person name="Guillou S."/>
            <person name="Cros-Aarteil S."/>
            <person name="Calhoun S."/>
            <person name="Haridas S."/>
            <person name="Kuo A."/>
            <person name="Mondo S."/>
            <person name="Pangilinan J."/>
            <person name="Riley R."/>
            <person name="Labutti K."/>
            <person name="Andreopoulos B."/>
            <person name="Lipzen A."/>
            <person name="Chen C."/>
            <person name="Yanf M."/>
            <person name="Daum C."/>
            <person name="Ng V."/>
            <person name="Clum A."/>
            <person name="Ohm R."/>
            <person name="Martin F."/>
            <person name="Silar P."/>
            <person name="Natvig D."/>
            <person name="Lalanne C."/>
            <person name="Gautier V."/>
            <person name="Ament-Velasquez S.L."/>
            <person name="Kruys A."/>
            <person name="Hutchinson M.I."/>
            <person name="Powell A.J."/>
            <person name="Barry K."/>
            <person name="Miller A.N."/>
            <person name="Grigoriev I.V."/>
            <person name="Debuchy R."/>
            <person name="Gladieux P."/>
            <person name="Thoren M.H."/>
            <person name="Johannesson H."/>
        </authorList>
    </citation>
    <scope>NUCLEOTIDE SEQUENCE</scope>
    <source>
        <strain evidence="3">CBS 359.72</strain>
    </source>
</reference>
<dbReference type="Proteomes" id="UP001303647">
    <property type="component" value="Unassembled WGS sequence"/>
</dbReference>
<keyword evidence="3" id="KW-0378">Hydrolase</keyword>
<dbReference type="GO" id="GO:0004650">
    <property type="term" value="F:polygalacturonase activity"/>
    <property type="evidence" value="ECO:0007669"/>
    <property type="project" value="InterPro"/>
</dbReference>
<feature type="signal peptide" evidence="1">
    <location>
        <begin position="1"/>
        <end position="17"/>
    </location>
</feature>
<feature type="domain" description="Rhamnogalacturonase A/B/Epimerase-like pectate lyase" evidence="2">
    <location>
        <begin position="483"/>
        <end position="549"/>
    </location>
</feature>
<dbReference type="InterPro" id="IPR039279">
    <property type="entry name" value="QRT3-like"/>
</dbReference>
<keyword evidence="4" id="KW-1185">Reference proteome</keyword>
<dbReference type="Gene3D" id="2.160.20.10">
    <property type="entry name" value="Single-stranded right-handed beta-helix, Pectin lyase-like"/>
    <property type="match status" value="2"/>
</dbReference>
<proteinExistence type="predicted"/>
<keyword evidence="1" id="KW-0732">Signal</keyword>
<dbReference type="PANTHER" id="PTHR33928:SF2">
    <property type="entry name" value="PECTATE LYASE SUPERFAMILY PROTEIN DOMAIN-CONTAINING PROTEIN-RELATED"/>
    <property type="match status" value="1"/>
</dbReference>
<evidence type="ECO:0000313" key="4">
    <source>
        <dbReference type="Proteomes" id="UP001303647"/>
    </source>
</evidence>
<dbReference type="CDD" id="cd23668">
    <property type="entry name" value="GH55_beta13glucanase-like"/>
    <property type="match status" value="1"/>
</dbReference>
<dbReference type="InterPro" id="IPR024535">
    <property type="entry name" value="RHGA/B-epi-like_pectate_lyase"/>
</dbReference>
<dbReference type="InterPro" id="IPR011050">
    <property type="entry name" value="Pectin_lyase_fold/virulence"/>
</dbReference>
<dbReference type="InterPro" id="IPR012334">
    <property type="entry name" value="Pectin_lyas_fold"/>
</dbReference>
<comment type="caution">
    <text evidence="3">The sequence shown here is derived from an EMBL/GenBank/DDBJ whole genome shotgun (WGS) entry which is preliminary data.</text>
</comment>
<dbReference type="EMBL" id="MU857606">
    <property type="protein sequence ID" value="KAK4251292.1"/>
    <property type="molecule type" value="Genomic_DNA"/>
</dbReference>
<evidence type="ECO:0000259" key="2">
    <source>
        <dbReference type="Pfam" id="PF12708"/>
    </source>
</evidence>
<evidence type="ECO:0000313" key="3">
    <source>
        <dbReference type="EMBL" id="KAK4251292.1"/>
    </source>
</evidence>
<gene>
    <name evidence="3" type="ORF">C7999DRAFT_28022</name>
</gene>
<sequence>MMHFVLMVACLSAVVKGQGKVSPLNIPGIFSPPDYMVDNTNNFHGVAPDKGTLNGPIVNASAKADLRNQKSNPNLTAVHFTTEYAGDLQARQDSGYWLADIKHGIMPYQQSGYQFYRNVKDFGARGDGVTDDTIAINLAVSSGNRCGLPENCGSTTVSGALVYFPPGTYIVSSPIIQYYYTQFVGDPNNRAVIKGAPDFKGIALIDSDVYIPGGNGAEWYINQNQFYRQIRNLVFDLTAMNDTNQDGDQTYVPTGIHWQVAQATSLQNLQFIMPDPHVGPTSTVGIFMENGSGGFVSDLVFIGGNIGFRAGSQQFTARNLQFFNCGTAISMIWDWGFTWKSVTFTNCFVAIDCSAMGQGPDAQGTGSITLLDSSLVAVPFAIPVNPNFIPNFVMDNVQIQNVDFLVFEPGSTNYLEGQTGPITIQSWAMGKRYTSMDGEGGSIIGFLSPVPNKSPLLLDANGKFFERGKPQYESFGVASFLVATDFGISNDGTGDQSGAINAFLSSNAGRFIFFPAGIYRVESTVFVPVGSVLIGEAWSQIMGAGSNFQDENNPQVVVRFGNVGDRGVMEATDLLFTVEGPAPGAILVEWNVAQGSQGQAGMWDCHFRVGGAIGSRMQLDNCAKLSGQILDECKGAYMLMHITKRASGYFENLWMWTADHDLDNQPAGSNTTGAGQIDIYAGRGLLVESQGPVWLYGTSSEHNIFYQYQFSGASNIYAGHMQTETPYFQPSPSALEVYTPTPLDPSFTDCDDDVHCVEAYALRVLDSTNIYIYGAGFYSFFDSYTQGCLETETCQNRIVETSFSEGVWLYDLYTKGSIQAVSPAGGVPAPVLQSDDGVQHGFTTEISVWLPLALDGAARFGANPNGTGGGSIVFVDPSIWNQTNPTAACRPPCQIILPPLQLPTTTTISFPPYSTSITEICDDGGVTVHSTVISIPPLTATEIDYWNVNVTTAPTTVVAESSIQQTPFAITQACNGMTTTFIPPPFPLQTSDATRNNPTVTITSGPPGPTCTSDCGDKCHLFCDGPCLLCAPCLACLPGGGGPPGPPGGFPPGGPGGVGGIEPCTTVTASQCHTVCNPAPTPSCSSTCSSVLSCNPDGADATETAAPMVSAPMEVWSPPDTDDAHATSVGDDMGNFLSSFYGPFPPTATSTGGGSTPTGTPSLGITLYWVNQLANGQNLTDYVMQFRSNPCEVDPNTLFEQNNVPGSPQPNQVLVGSFGFDLPPGGFPCSYDNGNPAGPGNVICTEGTGVVVQHPCFRAPSGDEGICGVTGVLVTHYIAQVVC</sequence>
<accession>A0AAN7D295</accession>
<evidence type="ECO:0000256" key="1">
    <source>
        <dbReference type="SAM" id="SignalP"/>
    </source>
</evidence>
<protein>
    <submittedName>
        <fullName evidence="3">Glycoside hydrolase family 55 protein</fullName>
    </submittedName>
</protein>